<dbReference type="Proteomes" id="UP000323011">
    <property type="component" value="Unassembled WGS sequence"/>
</dbReference>
<dbReference type="InterPro" id="IPR036663">
    <property type="entry name" value="Fumarylacetoacetase_C_sf"/>
</dbReference>
<reference evidence="8 9" key="1">
    <citation type="submission" date="2019-07" db="EMBL/GenBank/DDBJ databases">
        <title>Genomes of Cafeteria roenbergensis.</title>
        <authorList>
            <person name="Fischer M.G."/>
            <person name="Hackl T."/>
            <person name="Roman M."/>
        </authorList>
    </citation>
    <scope>NUCLEOTIDE SEQUENCE [LARGE SCALE GENOMIC DNA]</scope>
    <source>
        <strain evidence="4 9">BVI</strain>
        <strain evidence="5 11">Cflag</strain>
        <strain evidence="7 8">E4-10P</strain>
        <strain evidence="6 10">RCC970-E3</strain>
    </source>
</reference>
<dbReference type="Proteomes" id="UP000325113">
    <property type="component" value="Unassembled WGS sequence"/>
</dbReference>
<dbReference type="OrthoDB" id="411064at2759"/>
<evidence type="ECO:0000256" key="2">
    <source>
        <dbReference type="ARBA" id="ARBA00022723"/>
    </source>
</evidence>
<comment type="similarity">
    <text evidence="1">Belongs to the FAH family.</text>
</comment>
<feature type="domain" description="Fumarylacetoacetase-like C-terminal" evidence="3">
    <location>
        <begin position="15"/>
        <end position="217"/>
    </location>
</feature>
<dbReference type="Proteomes" id="UP000322899">
    <property type="component" value="Unassembled WGS sequence"/>
</dbReference>
<dbReference type="SUPFAM" id="SSF56529">
    <property type="entry name" value="FAH"/>
    <property type="match status" value="1"/>
</dbReference>
<keyword evidence="9" id="KW-1185">Reference proteome</keyword>
<gene>
    <name evidence="7" type="ORF">FNF27_03368</name>
    <name evidence="6" type="ORF">FNF28_02189</name>
    <name evidence="4" type="ORF">FNF29_05671</name>
    <name evidence="5" type="ORF">FNF31_05803</name>
</gene>
<evidence type="ECO:0000313" key="4">
    <source>
        <dbReference type="EMBL" id="KAA0149846.1"/>
    </source>
</evidence>
<sequence length="229" mass="24104">MAAAALPRRSYWGSKIVAIGKNYAKHKVEMGGTAERLEKPMFFFKPNSSVIASGEPIVRPAGCKELHHEVELGVVIKGRARNVSAADWRSVLGGWVLGLDMTARDWQLEAKKAGAPWSLSKGCDSFTPLTTVLPADAIADPAAMTLRLRVDGKERQFGSTSAMLHSVPELIAYVTSVITLEDGDVILTGTPEGVAEVAPGSVISCELADEAGTVAATLECPVVDGGSSA</sequence>
<dbReference type="PANTHER" id="PTHR11820">
    <property type="entry name" value="ACYLPYRUVASE"/>
    <property type="match status" value="1"/>
</dbReference>
<evidence type="ECO:0000313" key="10">
    <source>
        <dbReference type="Proteomes" id="UP000324907"/>
    </source>
</evidence>
<dbReference type="PANTHER" id="PTHR11820:SF7">
    <property type="entry name" value="ACYLPYRUVASE FAHD1, MITOCHONDRIAL"/>
    <property type="match status" value="1"/>
</dbReference>
<evidence type="ECO:0000313" key="8">
    <source>
        <dbReference type="Proteomes" id="UP000322899"/>
    </source>
</evidence>
<organism evidence="4 9">
    <name type="scientific">Cafeteria roenbergensis</name>
    <name type="common">Marine flagellate</name>
    <dbReference type="NCBI Taxonomy" id="33653"/>
    <lineage>
        <taxon>Eukaryota</taxon>
        <taxon>Sar</taxon>
        <taxon>Stramenopiles</taxon>
        <taxon>Bigyra</taxon>
        <taxon>Opalozoa</taxon>
        <taxon>Bicosoecida</taxon>
        <taxon>Cafeteriaceae</taxon>
        <taxon>Cafeteria</taxon>
    </lineage>
</organism>
<evidence type="ECO:0000313" key="11">
    <source>
        <dbReference type="Proteomes" id="UP000325113"/>
    </source>
</evidence>
<accession>A0A5A8C9N9</accession>
<protein>
    <recommendedName>
        <fullName evidence="3">Fumarylacetoacetase-like C-terminal domain-containing protein</fullName>
    </recommendedName>
</protein>
<dbReference type="GO" id="GO:0046872">
    <property type="term" value="F:metal ion binding"/>
    <property type="evidence" value="ECO:0007669"/>
    <property type="project" value="UniProtKB-KW"/>
</dbReference>
<evidence type="ECO:0000313" key="9">
    <source>
        <dbReference type="Proteomes" id="UP000323011"/>
    </source>
</evidence>
<dbReference type="Proteomes" id="UP000324907">
    <property type="component" value="Unassembled WGS sequence"/>
</dbReference>
<dbReference type="EMBL" id="VLTM01000079">
    <property type="protein sequence ID" value="KAA0156969.1"/>
    <property type="molecule type" value="Genomic_DNA"/>
</dbReference>
<evidence type="ECO:0000313" key="7">
    <source>
        <dbReference type="EMBL" id="KAA0175070.1"/>
    </source>
</evidence>
<keyword evidence="2" id="KW-0479">Metal-binding</keyword>
<dbReference type="GO" id="GO:0005739">
    <property type="term" value="C:mitochondrion"/>
    <property type="evidence" value="ECO:0007669"/>
    <property type="project" value="TreeGrafter"/>
</dbReference>
<name>A0A5A8C9N9_CAFRO</name>
<evidence type="ECO:0000313" key="5">
    <source>
        <dbReference type="EMBL" id="KAA0156969.1"/>
    </source>
</evidence>
<evidence type="ECO:0000313" key="6">
    <source>
        <dbReference type="EMBL" id="KAA0169235.1"/>
    </source>
</evidence>
<dbReference type="EMBL" id="VLTO01000016">
    <property type="protein sequence ID" value="KAA0175070.1"/>
    <property type="molecule type" value="Genomic_DNA"/>
</dbReference>
<dbReference type="Gene3D" id="3.90.850.10">
    <property type="entry name" value="Fumarylacetoacetase-like, C-terminal domain"/>
    <property type="match status" value="1"/>
</dbReference>
<dbReference type="EMBL" id="VLTL01000024">
    <property type="protein sequence ID" value="KAA0169235.1"/>
    <property type="molecule type" value="Genomic_DNA"/>
</dbReference>
<dbReference type="GO" id="GO:0018773">
    <property type="term" value="F:acetylpyruvate hydrolase activity"/>
    <property type="evidence" value="ECO:0007669"/>
    <property type="project" value="TreeGrafter"/>
</dbReference>
<dbReference type="EMBL" id="VLTN01000039">
    <property type="protein sequence ID" value="KAA0149846.1"/>
    <property type="molecule type" value="Genomic_DNA"/>
</dbReference>
<proteinExistence type="inferred from homology"/>
<dbReference type="Pfam" id="PF01557">
    <property type="entry name" value="FAA_hydrolase"/>
    <property type="match status" value="1"/>
</dbReference>
<dbReference type="InterPro" id="IPR011234">
    <property type="entry name" value="Fumarylacetoacetase-like_C"/>
</dbReference>
<evidence type="ECO:0000256" key="1">
    <source>
        <dbReference type="ARBA" id="ARBA00010211"/>
    </source>
</evidence>
<evidence type="ECO:0000259" key="3">
    <source>
        <dbReference type="Pfam" id="PF01557"/>
    </source>
</evidence>
<dbReference type="OMA" id="WNIAETI"/>
<dbReference type="AlphaFoldDB" id="A0A5A8C9N9"/>
<comment type="caution">
    <text evidence="4">The sequence shown here is derived from an EMBL/GenBank/DDBJ whole genome shotgun (WGS) entry which is preliminary data.</text>
</comment>